<dbReference type="InterPro" id="IPR036505">
    <property type="entry name" value="Amidase/PGRP_sf"/>
</dbReference>
<dbReference type="PANTHER" id="PTHR30417">
    <property type="entry name" value="N-ACETYLMURAMOYL-L-ALANINE AMIDASE AMID"/>
    <property type="match status" value="1"/>
</dbReference>
<dbReference type="GO" id="GO:0071555">
    <property type="term" value="P:cell wall organization"/>
    <property type="evidence" value="ECO:0007669"/>
    <property type="project" value="UniProtKB-KW"/>
</dbReference>
<evidence type="ECO:0000259" key="5">
    <source>
        <dbReference type="SMART" id="SM00644"/>
    </source>
</evidence>
<evidence type="ECO:0000313" key="6">
    <source>
        <dbReference type="EMBL" id="SEP00955.1"/>
    </source>
</evidence>
<dbReference type="RefSeq" id="WP_074777355.1">
    <property type="nucleotide sequence ID" value="NZ_CP011402.1"/>
</dbReference>
<dbReference type="EMBL" id="FOEC01000018">
    <property type="protein sequence ID" value="SEP00955.1"/>
    <property type="molecule type" value="Genomic_DNA"/>
</dbReference>
<dbReference type="InterPro" id="IPR043708">
    <property type="entry name" value="DUF5648"/>
</dbReference>
<dbReference type="PANTHER" id="PTHR30417:SF1">
    <property type="entry name" value="N-ACETYLMURAMOYL-L-ALANINE AMIDASE AMID"/>
    <property type="match status" value="1"/>
</dbReference>
<dbReference type="OrthoDB" id="3175441at2"/>
<keyword evidence="3" id="KW-0378">Hydrolase</keyword>
<dbReference type="InterPro" id="IPR051206">
    <property type="entry name" value="NAMLAA_amidase_2"/>
</dbReference>
<dbReference type="CDD" id="cd06583">
    <property type="entry name" value="PGRP"/>
    <property type="match status" value="1"/>
</dbReference>
<dbReference type="Proteomes" id="UP000182975">
    <property type="component" value="Unassembled WGS sequence"/>
</dbReference>
<keyword evidence="7" id="KW-1185">Reference proteome</keyword>
<evidence type="ECO:0000256" key="4">
    <source>
        <dbReference type="ARBA" id="ARBA00023316"/>
    </source>
</evidence>
<dbReference type="GO" id="GO:0009254">
    <property type="term" value="P:peptidoglycan turnover"/>
    <property type="evidence" value="ECO:0007669"/>
    <property type="project" value="TreeGrafter"/>
</dbReference>
<evidence type="ECO:0000256" key="3">
    <source>
        <dbReference type="ARBA" id="ARBA00022801"/>
    </source>
</evidence>
<organism evidence="6 7">
    <name type="scientific">Denitrobacterium detoxificans</name>
    <dbReference type="NCBI Taxonomy" id="79604"/>
    <lineage>
        <taxon>Bacteria</taxon>
        <taxon>Bacillati</taxon>
        <taxon>Actinomycetota</taxon>
        <taxon>Coriobacteriia</taxon>
        <taxon>Eggerthellales</taxon>
        <taxon>Eggerthellaceae</taxon>
        <taxon>Denitrobacterium</taxon>
    </lineage>
</organism>
<dbReference type="Gene3D" id="3.40.80.10">
    <property type="entry name" value="Peptidoglycan recognition protein-like"/>
    <property type="match status" value="1"/>
</dbReference>
<reference evidence="7" key="1">
    <citation type="submission" date="2016-10" db="EMBL/GenBank/DDBJ databases">
        <authorList>
            <person name="Varghese N."/>
        </authorList>
    </citation>
    <scope>NUCLEOTIDE SEQUENCE [LARGE SCALE GENOMIC DNA]</scope>
    <source>
        <strain evidence="7">DSM 21843</strain>
    </source>
</reference>
<evidence type="ECO:0000256" key="1">
    <source>
        <dbReference type="ARBA" id="ARBA00001561"/>
    </source>
</evidence>
<dbReference type="SUPFAM" id="SSF55846">
    <property type="entry name" value="N-acetylmuramoyl-L-alanine amidase-like"/>
    <property type="match status" value="1"/>
</dbReference>
<dbReference type="GO" id="GO:0008745">
    <property type="term" value="F:N-acetylmuramoyl-L-alanine amidase activity"/>
    <property type="evidence" value="ECO:0007669"/>
    <property type="project" value="UniProtKB-EC"/>
</dbReference>
<keyword evidence="4" id="KW-0961">Cell wall biogenesis/degradation</keyword>
<name>A0A1H8UCN4_9ACTN</name>
<dbReference type="EC" id="3.5.1.28" evidence="2"/>
<proteinExistence type="predicted"/>
<evidence type="ECO:0000313" key="7">
    <source>
        <dbReference type="Proteomes" id="UP000182975"/>
    </source>
</evidence>
<dbReference type="SMART" id="SM00644">
    <property type="entry name" value="Ami_2"/>
    <property type="match status" value="1"/>
</dbReference>
<gene>
    <name evidence="6" type="ORF">SAMN02910314_01905</name>
</gene>
<accession>A0A1H8UCN4</accession>
<dbReference type="InterPro" id="IPR002502">
    <property type="entry name" value="Amidase_domain"/>
</dbReference>
<feature type="domain" description="N-acetylmuramoyl-L-alanine amidase" evidence="5">
    <location>
        <begin position="11"/>
        <end position="141"/>
    </location>
</feature>
<evidence type="ECO:0000256" key="2">
    <source>
        <dbReference type="ARBA" id="ARBA00011901"/>
    </source>
</evidence>
<protein>
    <recommendedName>
        <fullName evidence="2">N-acetylmuramoyl-L-alanine amidase</fullName>
        <ecNumber evidence="2">3.5.1.28</ecNumber>
    </recommendedName>
</protein>
<sequence length="327" mass="35811">MEIKHDHHAHSGNYSPGGNSCQYIVVHNTGGPSGAYNEAEYAQNNQHPNSYHYVLDGTDCYQILDDTDTAWAVGAWAGARQLIRNNQSISIEVCSDGTEFTGAEKEQLRELVGILMERHGIDADHVVRHYDCHTGHKLCPQYYSLNPDAWEELKAYITTEGEEVSPEEITAAVAAGINMQEYVQRCGSSAPIAQVRNDGGEVYRLYNEGSGDHIFTTKDEADALAKSGWEMEGIAWTAPAGGTKPVYRLYNAGSGDHMLTANYAEANELYKAGWSYEGVPFFASGEGQAVHRLYNPNGGDHMLTASEAERDSLEAAGWTYEGVAFNA</sequence>
<dbReference type="GO" id="GO:0009253">
    <property type="term" value="P:peptidoglycan catabolic process"/>
    <property type="evidence" value="ECO:0007669"/>
    <property type="project" value="InterPro"/>
</dbReference>
<dbReference type="Pfam" id="PF01510">
    <property type="entry name" value="Amidase_2"/>
    <property type="match status" value="1"/>
</dbReference>
<dbReference type="AlphaFoldDB" id="A0A1H8UCN4"/>
<comment type="catalytic activity">
    <reaction evidence="1">
        <text>Hydrolyzes the link between N-acetylmuramoyl residues and L-amino acid residues in certain cell-wall glycopeptides.</text>
        <dbReference type="EC" id="3.5.1.28"/>
    </reaction>
</comment>
<dbReference type="Pfam" id="PF18885">
    <property type="entry name" value="DUF5648"/>
    <property type="match status" value="1"/>
</dbReference>